<dbReference type="FunFam" id="1.20.140.40:FF:000008">
    <property type="entry name" value="Invertase/pectin methylesterase inhibitor family protein"/>
    <property type="match status" value="1"/>
</dbReference>
<feature type="signal peptide" evidence="4">
    <location>
        <begin position="1"/>
        <end position="21"/>
    </location>
</feature>
<dbReference type="Gene3D" id="1.20.140.40">
    <property type="entry name" value="Invertase/pectin methylesterase inhibitor family protein"/>
    <property type="match status" value="1"/>
</dbReference>
<dbReference type="Proteomes" id="UP000000226">
    <property type="component" value="Chromosome 7"/>
</dbReference>
<organism evidence="6 7">
    <name type="scientific">Phaseolus vulgaris</name>
    <name type="common">Kidney bean</name>
    <name type="synonym">French bean</name>
    <dbReference type="NCBI Taxonomy" id="3885"/>
    <lineage>
        <taxon>Eukaryota</taxon>
        <taxon>Viridiplantae</taxon>
        <taxon>Streptophyta</taxon>
        <taxon>Embryophyta</taxon>
        <taxon>Tracheophyta</taxon>
        <taxon>Spermatophyta</taxon>
        <taxon>Magnoliopsida</taxon>
        <taxon>eudicotyledons</taxon>
        <taxon>Gunneridae</taxon>
        <taxon>Pentapetalae</taxon>
        <taxon>rosids</taxon>
        <taxon>fabids</taxon>
        <taxon>Fabales</taxon>
        <taxon>Fabaceae</taxon>
        <taxon>Papilionoideae</taxon>
        <taxon>50 kb inversion clade</taxon>
        <taxon>NPAAA clade</taxon>
        <taxon>indigoferoid/millettioid clade</taxon>
        <taxon>Phaseoleae</taxon>
        <taxon>Phaseolus</taxon>
    </lineage>
</organism>
<evidence type="ECO:0000313" key="6">
    <source>
        <dbReference type="EMBL" id="ESW17824.1"/>
    </source>
</evidence>
<dbReference type="InterPro" id="IPR035513">
    <property type="entry name" value="Invertase/methylesterase_inhib"/>
</dbReference>
<name>V7BIP3_PHAVU</name>
<dbReference type="OrthoDB" id="1413774at2759"/>
<gene>
    <name evidence="6" type="ORF">PHAVU_007G271600g</name>
</gene>
<keyword evidence="1 4" id="KW-0732">Signal</keyword>
<dbReference type="NCBIfam" id="TIGR01614">
    <property type="entry name" value="PME_inhib"/>
    <property type="match status" value="1"/>
</dbReference>
<dbReference type="SUPFAM" id="SSF101148">
    <property type="entry name" value="Plant invertase/pectin methylesterase inhibitor"/>
    <property type="match status" value="1"/>
</dbReference>
<proteinExistence type="inferred from homology"/>
<dbReference type="CDD" id="cd15797">
    <property type="entry name" value="PMEI"/>
    <property type="match status" value="1"/>
</dbReference>
<keyword evidence="7" id="KW-1185">Reference proteome</keyword>
<protein>
    <recommendedName>
        <fullName evidence="5">Pectinesterase inhibitor domain-containing protein</fullName>
    </recommendedName>
</protein>
<feature type="domain" description="Pectinesterase inhibitor" evidence="5">
    <location>
        <begin position="22"/>
        <end position="170"/>
    </location>
</feature>
<dbReference type="EMBL" id="CM002294">
    <property type="protein sequence ID" value="ESW17824.1"/>
    <property type="molecule type" value="Genomic_DNA"/>
</dbReference>
<evidence type="ECO:0000259" key="5">
    <source>
        <dbReference type="SMART" id="SM00856"/>
    </source>
</evidence>
<evidence type="ECO:0000313" key="7">
    <source>
        <dbReference type="Proteomes" id="UP000000226"/>
    </source>
</evidence>
<dbReference type="OMA" id="KSHYRIC"/>
<dbReference type="SMART" id="SM00856">
    <property type="entry name" value="PMEI"/>
    <property type="match status" value="1"/>
</dbReference>
<evidence type="ECO:0000256" key="1">
    <source>
        <dbReference type="ARBA" id="ARBA00022729"/>
    </source>
</evidence>
<accession>V7BIP3</accession>
<comment type="similarity">
    <text evidence="3">Belongs to the PMEI family.</text>
</comment>
<dbReference type="GO" id="GO:0046910">
    <property type="term" value="F:pectinesterase inhibitor activity"/>
    <property type="evidence" value="ECO:0007669"/>
    <property type="project" value="InterPro"/>
</dbReference>
<dbReference type="PANTHER" id="PTHR36710:SF20">
    <property type="entry name" value="PECTINESTERASE INHIBITOR DOMAIN PROTEIN"/>
    <property type="match status" value="1"/>
</dbReference>
<dbReference type="Gramene" id="ESW17824">
    <property type="protein sequence ID" value="ESW17824"/>
    <property type="gene ID" value="PHAVU_007G271600g"/>
</dbReference>
<sequence length="176" mass="18609">MICKVSFVVFVLFLLGSSSNGIPDSEVKSICSKTQNPAFCLSLLGSNPSATIVDLTQHVIDIARGNVSNTIKLISNLIAQSGKNPKAKEHYKACLEHFGEDGALGDVDYTQELLHKGDYQGVNLAAASIADDVDDCISGESPTDPSFNDLSPLPSHAKVIESVVAVLLVLSKSLGH</sequence>
<evidence type="ECO:0000256" key="4">
    <source>
        <dbReference type="SAM" id="SignalP"/>
    </source>
</evidence>
<reference evidence="7" key="1">
    <citation type="journal article" date="2014" name="Nat. Genet.">
        <title>A reference genome for common bean and genome-wide analysis of dual domestications.</title>
        <authorList>
            <person name="Schmutz J."/>
            <person name="McClean P.E."/>
            <person name="Mamidi S."/>
            <person name="Wu G.A."/>
            <person name="Cannon S.B."/>
            <person name="Grimwood J."/>
            <person name="Jenkins J."/>
            <person name="Shu S."/>
            <person name="Song Q."/>
            <person name="Chavarro C."/>
            <person name="Torres-Torres M."/>
            <person name="Geffroy V."/>
            <person name="Moghaddam S.M."/>
            <person name="Gao D."/>
            <person name="Abernathy B."/>
            <person name="Barry K."/>
            <person name="Blair M."/>
            <person name="Brick M.A."/>
            <person name="Chovatia M."/>
            <person name="Gepts P."/>
            <person name="Goodstein D.M."/>
            <person name="Gonzales M."/>
            <person name="Hellsten U."/>
            <person name="Hyten D.L."/>
            <person name="Jia G."/>
            <person name="Kelly J.D."/>
            <person name="Kudrna D."/>
            <person name="Lee R."/>
            <person name="Richard M.M."/>
            <person name="Miklas P.N."/>
            <person name="Osorno J.M."/>
            <person name="Rodrigues J."/>
            <person name="Thareau V."/>
            <person name="Urrea C.A."/>
            <person name="Wang M."/>
            <person name="Yu Y."/>
            <person name="Zhang M."/>
            <person name="Wing R.A."/>
            <person name="Cregan P.B."/>
            <person name="Rokhsar D.S."/>
            <person name="Jackson S.A."/>
        </authorList>
    </citation>
    <scope>NUCLEOTIDE SEQUENCE [LARGE SCALE GENOMIC DNA]</scope>
    <source>
        <strain evidence="7">cv. G19833</strain>
    </source>
</reference>
<dbReference type="InterPro" id="IPR034086">
    <property type="entry name" value="PMEI_plant"/>
</dbReference>
<dbReference type="InterPro" id="IPR052421">
    <property type="entry name" value="PCW_Enzyme_Inhibitor"/>
</dbReference>
<dbReference type="AlphaFoldDB" id="V7BIP3"/>
<feature type="chain" id="PRO_5004754978" description="Pectinesterase inhibitor domain-containing protein" evidence="4">
    <location>
        <begin position="22"/>
        <end position="176"/>
    </location>
</feature>
<dbReference type="InterPro" id="IPR006501">
    <property type="entry name" value="Pectinesterase_inhib_dom"/>
</dbReference>
<dbReference type="SMR" id="V7BIP3"/>
<dbReference type="PANTHER" id="PTHR36710">
    <property type="entry name" value="PECTINESTERASE INHIBITOR-LIKE"/>
    <property type="match status" value="1"/>
</dbReference>
<keyword evidence="2" id="KW-1015">Disulfide bond</keyword>
<dbReference type="Pfam" id="PF04043">
    <property type="entry name" value="PMEI"/>
    <property type="match status" value="1"/>
</dbReference>
<dbReference type="eggNOG" id="ENOG502S9C3">
    <property type="taxonomic scope" value="Eukaryota"/>
</dbReference>
<evidence type="ECO:0000256" key="3">
    <source>
        <dbReference type="ARBA" id="ARBA00038471"/>
    </source>
</evidence>
<evidence type="ECO:0000256" key="2">
    <source>
        <dbReference type="ARBA" id="ARBA00023157"/>
    </source>
</evidence>